<feature type="domain" description="HNH Cas9-type" evidence="13">
    <location>
        <begin position="511"/>
        <end position="671"/>
    </location>
</feature>
<dbReference type="Pfam" id="PF13395">
    <property type="entry name" value="HNH_4"/>
    <property type="match status" value="1"/>
</dbReference>
<dbReference type="GO" id="GO:0043571">
    <property type="term" value="P:maintenance of CRISPR repeat elements"/>
    <property type="evidence" value="ECO:0007669"/>
    <property type="project" value="UniProtKB-UniRule"/>
</dbReference>
<dbReference type="NCBIfam" id="TIGR01865">
    <property type="entry name" value="cas_Csn1"/>
    <property type="match status" value="1"/>
</dbReference>
<protein>
    <recommendedName>
        <fullName evidence="12">CRISPR-associated endonuclease Cas9</fullName>
        <ecNumber evidence="12">3.1.-.-</ecNumber>
    </recommendedName>
</protein>
<keyword evidence="7 12" id="KW-0694">RNA-binding</keyword>
<dbReference type="GO" id="GO:0003723">
    <property type="term" value="F:RNA binding"/>
    <property type="evidence" value="ECO:0007669"/>
    <property type="project" value="UniProtKB-UniRule"/>
</dbReference>
<keyword evidence="2 12" id="KW-0540">Nuclease</keyword>
<comment type="similarity">
    <text evidence="12">Belongs to the CRISPR-associated Cas9 family.</text>
</comment>
<comment type="caution">
    <text evidence="14">The sequence shown here is derived from an EMBL/GenBank/DDBJ whole genome shotgun (WGS) entry which is preliminary data.</text>
</comment>
<dbReference type="Pfam" id="PF18541">
    <property type="entry name" value="RuvC_III"/>
    <property type="match status" value="1"/>
</dbReference>
<comment type="function">
    <text evidence="12">CRISPR (clustered regularly interspaced short palindromic repeat) is an adaptive immune system that provides protection against mobile genetic elements (viruses, transposable elements and conjugative plasmids). CRISPR clusters contain spacers, sequences complementary to antecedent mobile elements, and target invading nucleic acids. CRISPR clusters are transcribed and processed into CRISPR RNA (crRNA). In type II CRISPR systems correct processing of pre-crRNA requires a trans-encoded small RNA (tracrRNA), endogenous ribonuclease 3 (rnc) and this protein. The tracrRNA serves as a guide for ribonuclease 3-aided processing of pre-crRNA. Subsequently Cas9/crRNA/tracrRNA endonucleolytically cleaves linear or circular dsDNA target complementary to the spacer; Cas9 is inactive in the absence of the 2 guide RNAs (gRNA). Cas9 recognizes the protospacer adjacent motif (PAM) in the CRISPR repeat sequences to help distinguish self versus nonself, as targets within the bacterial CRISPR locus do not have PAMs. PAM recognition is also required for catalytic activity.</text>
</comment>
<dbReference type="EC" id="3.1.-.-" evidence="12"/>
<dbReference type="InterPro" id="IPR003615">
    <property type="entry name" value="HNH_nuc"/>
</dbReference>
<evidence type="ECO:0000256" key="6">
    <source>
        <dbReference type="ARBA" id="ARBA00022842"/>
    </source>
</evidence>
<dbReference type="GO" id="GO:0051607">
    <property type="term" value="P:defense response to virus"/>
    <property type="evidence" value="ECO:0007669"/>
    <property type="project" value="UniProtKB-UniRule"/>
</dbReference>
<keyword evidence="9 12" id="KW-0238">DNA-binding</keyword>
<dbReference type="PROSITE" id="PS51749">
    <property type="entry name" value="HNH_CAS9"/>
    <property type="match status" value="1"/>
</dbReference>
<keyword evidence="5 12" id="KW-0378">Hydrolase</keyword>
<evidence type="ECO:0000256" key="4">
    <source>
        <dbReference type="ARBA" id="ARBA00022759"/>
    </source>
</evidence>
<evidence type="ECO:0000256" key="8">
    <source>
        <dbReference type="ARBA" id="ARBA00023118"/>
    </source>
</evidence>
<proteinExistence type="inferred from homology"/>
<evidence type="ECO:0000313" key="14">
    <source>
        <dbReference type="EMBL" id="CAA9888985.1"/>
    </source>
</evidence>
<evidence type="ECO:0000256" key="3">
    <source>
        <dbReference type="ARBA" id="ARBA00022723"/>
    </source>
</evidence>
<evidence type="ECO:0000256" key="1">
    <source>
        <dbReference type="ARBA" id="ARBA00001946"/>
    </source>
</evidence>
<dbReference type="AlphaFoldDB" id="A0A8S0XQ55"/>
<dbReference type="InterPro" id="IPR041383">
    <property type="entry name" value="RuvC_III"/>
</dbReference>
<comment type="subunit">
    <text evidence="11 12">Monomer. Binds crRNA and tracrRNA.</text>
</comment>
<accession>A0A8S0XQ55</accession>
<evidence type="ECO:0000256" key="10">
    <source>
        <dbReference type="ARBA" id="ARBA00023211"/>
    </source>
</evidence>
<comment type="caution">
    <text evidence="12">Lacks conserved residue(s) required for the propagation of feature annotation.</text>
</comment>
<dbReference type="HAMAP" id="MF_01480">
    <property type="entry name" value="Cas9"/>
    <property type="match status" value="1"/>
</dbReference>
<dbReference type="InterPro" id="IPR033114">
    <property type="entry name" value="HNH_CAS9"/>
</dbReference>
<keyword evidence="10" id="KW-0464">Manganese</keyword>
<name>A0A8S0XQ55_9GAMM</name>
<evidence type="ECO:0000313" key="15">
    <source>
        <dbReference type="Proteomes" id="UP000494216"/>
    </source>
</evidence>
<evidence type="ECO:0000256" key="9">
    <source>
        <dbReference type="ARBA" id="ARBA00023125"/>
    </source>
</evidence>
<keyword evidence="8 12" id="KW-0051">Antiviral defense</keyword>
<dbReference type="GO" id="GO:0016787">
    <property type="term" value="F:hydrolase activity"/>
    <property type="evidence" value="ECO:0007669"/>
    <property type="project" value="UniProtKB-KW"/>
</dbReference>
<evidence type="ECO:0000259" key="13">
    <source>
        <dbReference type="PROSITE" id="PS51749"/>
    </source>
</evidence>
<keyword evidence="4 12" id="KW-0255">Endonuclease</keyword>
<evidence type="ECO:0000256" key="12">
    <source>
        <dbReference type="HAMAP-Rule" id="MF_01480"/>
    </source>
</evidence>
<dbReference type="EMBL" id="CADCXN010000001">
    <property type="protein sequence ID" value="CAA9888985.1"/>
    <property type="molecule type" value="Genomic_DNA"/>
</dbReference>
<dbReference type="InterPro" id="IPR028629">
    <property type="entry name" value="Cas9"/>
</dbReference>
<sequence length="1031" mass="118103">MGKKILGLDLGSNSIGWALLGEKNGKPAEIINLGSRIFTKAVEEKIPTPKNVKRRNARLARRIIQRRARRKLRMLNYLIMLRLLPRELAGHAAPEIILNELGNPYFLRAKALDNSLTPFELGRVFLHLVQRRGFLSNRKTLLGDMADDPDVLDVLTELEGKNDNSSERAKEETAFKAAISQLKNTIAELGFRTVGEYLASLDHHDCKRNRSRDGGHLRTDRQMYRDELDLIWEQQKQHHAALTDDVKEQLEEIIFKQRPLKLNSDRRGKCSLEPARKRARIARLESQRFRYLQDINNLQYFDYYTEKSVSLNEPAKQKLVQLFETTADVSFAGIRKNLGFDKTLEFNLENGNKKLKGNITACEIRKQLPEWDLFDDAKQHALVEDLLTITKKSVLKNRLMNHWAFSANTAVQLCLLEFEPGHSNHSIKAINKLLPFLQQGRIYSDARVSAGYGYEVTNIIANDRLGIPPQLPNPIVQKALHELRRLINAIIAEYGKPDAIRVEMARDLEMNTKRYQEFITQQAKNAKANDEAVSKYQEMAQKNPQLALSKYPAKTDKLKYRLWQDQNYCCAYSGKSISLATLFSAEIDIDHILPYSASLDDSFMNKVVCFAGENRFKGQKTPVDAFGGNTDKWNQITQAISRWHKSLKSKKARFFTTAAELQKRDFISTQLNDTRYISKIAQTYLAELGADISVSKGITTAWLRHQWGLNSLIGETDKKERTDHRHHAIDAVVIACVDRRLYQDLVNTAHDLERKQSELNMKDIHIDPPWLNLREDCQQALNNVIIAHTPQRKLIGELHEVTGAGFIDGVGNVNRKNLDGNFTQVNKIIDPDVKTLVEEHLRIYSNNPKTAFAEGVTVFHKDGKTPIKRVRIVQSKTTLAKLENTKFGAKDKQGKVFKWLAFGNLHHVEIIRHNKTGSYSGQFVTMMEASHRAKGIKMNRQPIIKKDHGEDYEFIMALHINDLISIEKDGQRVFYRIQKLDSGGNRIMIRLNTTTVLDHKSEEIYFSINENSFTTWQFQKHSINAIGKLIE</sequence>
<dbReference type="Gene3D" id="3.30.420.10">
    <property type="entry name" value="Ribonuclease H-like superfamily/Ribonuclease H"/>
    <property type="match status" value="3"/>
</dbReference>
<feature type="active site" description="Proton acceptor for HNH nuclease domain" evidence="12">
    <location>
        <position position="591"/>
    </location>
</feature>
<keyword evidence="6" id="KW-0460">Magnesium</keyword>
<dbReference type="InterPro" id="IPR036397">
    <property type="entry name" value="RNaseH_sf"/>
</dbReference>
<reference evidence="14 15" key="1">
    <citation type="submission" date="2020-02" db="EMBL/GenBank/DDBJ databases">
        <authorList>
            <person name="Hogendoorn C."/>
        </authorList>
    </citation>
    <scope>NUCLEOTIDE SEQUENCE [LARGE SCALE GENOMIC DNA]</scope>
    <source>
        <strain evidence="14">METHB21</strain>
    </source>
</reference>
<organism evidence="14 15">
    <name type="scientific">Candidatus Methylobacter favarea</name>
    <dbReference type="NCBI Taxonomy" id="2707345"/>
    <lineage>
        <taxon>Bacteria</taxon>
        <taxon>Pseudomonadati</taxon>
        <taxon>Pseudomonadota</taxon>
        <taxon>Gammaproteobacteria</taxon>
        <taxon>Methylococcales</taxon>
        <taxon>Methylococcaceae</taxon>
        <taxon>Methylobacter</taxon>
    </lineage>
</organism>
<feature type="active site" description="For RuvC-like nuclease domain" evidence="12">
    <location>
        <position position="9"/>
    </location>
</feature>
<evidence type="ECO:0000256" key="7">
    <source>
        <dbReference type="ARBA" id="ARBA00022884"/>
    </source>
</evidence>
<keyword evidence="15" id="KW-1185">Reference proteome</keyword>
<comment type="cofactor">
    <cofactor evidence="1">
        <name>Mg(2+)</name>
        <dbReference type="ChEBI" id="CHEBI:18420"/>
    </cofactor>
</comment>
<dbReference type="Proteomes" id="UP000494216">
    <property type="component" value="Unassembled WGS sequence"/>
</dbReference>
<evidence type="ECO:0000256" key="5">
    <source>
        <dbReference type="ARBA" id="ARBA00022801"/>
    </source>
</evidence>
<dbReference type="GO" id="GO:0004519">
    <property type="term" value="F:endonuclease activity"/>
    <property type="evidence" value="ECO:0007669"/>
    <property type="project" value="UniProtKB-UniRule"/>
</dbReference>
<evidence type="ECO:0000256" key="2">
    <source>
        <dbReference type="ARBA" id="ARBA00022722"/>
    </source>
</evidence>
<dbReference type="RefSeq" id="WP_174624376.1">
    <property type="nucleotide sequence ID" value="NZ_CADCXN010000001.1"/>
</dbReference>
<keyword evidence="3" id="KW-0479">Metal-binding</keyword>
<gene>
    <name evidence="14" type="primary">cas</name>
    <name evidence="12" type="synonym">cas9</name>
    <name evidence="14" type="ORF">METHB2_10037</name>
</gene>
<dbReference type="GO" id="GO:0046872">
    <property type="term" value="F:metal ion binding"/>
    <property type="evidence" value="ECO:0007669"/>
    <property type="project" value="UniProtKB-UniRule"/>
</dbReference>
<evidence type="ECO:0000256" key="11">
    <source>
        <dbReference type="ARBA" id="ARBA00046380"/>
    </source>
</evidence>
<dbReference type="GO" id="GO:0003677">
    <property type="term" value="F:DNA binding"/>
    <property type="evidence" value="ECO:0007669"/>
    <property type="project" value="UniProtKB-UniRule"/>
</dbReference>
<comment type="domain">
    <text evidence="12">Has 2 endonuclease domains. The discontinuous RuvC-like domain cleaves the target DNA noncomplementary to crRNA while the HNH nuclease domain cleaves the target DNA complementary to crRNA.</text>
</comment>